<feature type="domain" description="Glucose/Sorbosone dehydrogenase" evidence="1">
    <location>
        <begin position="71"/>
        <end position="327"/>
    </location>
</feature>
<evidence type="ECO:0000313" key="2">
    <source>
        <dbReference type="EMBL" id="SFR40070.1"/>
    </source>
</evidence>
<dbReference type="Pfam" id="PF07995">
    <property type="entry name" value="GSDH"/>
    <property type="match status" value="1"/>
</dbReference>
<protein>
    <submittedName>
        <fullName evidence="2">Glucose/arabinose dehydrogenase, beta-propeller fold</fullName>
    </submittedName>
</protein>
<dbReference type="EMBL" id="FOYT01000001">
    <property type="protein sequence ID" value="SFR40070.1"/>
    <property type="molecule type" value="Genomic_DNA"/>
</dbReference>
<dbReference type="Proteomes" id="UP000198531">
    <property type="component" value="Unassembled WGS sequence"/>
</dbReference>
<dbReference type="OrthoDB" id="6744at2157"/>
<dbReference type="STRING" id="553469.SAMN04487947_0942"/>
<accession>A0A1I6GD63</accession>
<dbReference type="Gene3D" id="2.120.10.30">
    <property type="entry name" value="TolB, C-terminal domain"/>
    <property type="match status" value="1"/>
</dbReference>
<name>A0A1I6GD63_9EURY</name>
<sequence>MDRILTIQTAVGRPEAYVTMRRRALLGGIAGTVLAGGLANRRTNWGSNRPATSALETGPSVRLEPVATGFDQPLAFESVPGRPERYVADKTGRVHLLDGDGVRSDPFLDVSDRMMEPVSWEQGLLGFALHPEFTDTRRYYVRYSAPRRPGTPSGYSHTFVLAEFTATADLRDTVPGSERTILEIPQPGRNHNAGAVEFGPDGHLYVAVGDGNHGTGDGGRGHANDWYLLNSGGNGQNLTDNLLGSVLRIDVDADADPYAVPPDNPLVGRSGLDEQYAWGFRNPYRMSFDGDDLYVGDVGVDRFEEINRVRRGGNYGWNVREGSRCFSNRLAMAALAKLTGGKRSYPACPTTTPAGDPLVDPVVCYPHRREGTELGAAVVAGYRYRGEAVPALEGGYVFGDLLGSLFVATPSDRSGDLWPMATLDPSTPGADPFAESVLSFGRDADGELYVLTTAFAPGSGRVYRFGSAAD</sequence>
<dbReference type="PANTHER" id="PTHR19328">
    <property type="entry name" value="HEDGEHOG-INTERACTING PROTEIN"/>
    <property type="match status" value="1"/>
</dbReference>
<organism evidence="2 3">
    <name type="scientific">Halogeometricum rufum</name>
    <dbReference type="NCBI Taxonomy" id="553469"/>
    <lineage>
        <taxon>Archaea</taxon>
        <taxon>Methanobacteriati</taxon>
        <taxon>Methanobacteriota</taxon>
        <taxon>Stenosarchaea group</taxon>
        <taxon>Halobacteria</taxon>
        <taxon>Halobacteriales</taxon>
        <taxon>Haloferacaceae</taxon>
        <taxon>Halogeometricum</taxon>
    </lineage>
</organism>
<keyword evidence="3" id="KW-1185">Reference proteome</keyword>
<dbReference type="InterPro" id="IPR012938">
    <property type="entry name" value="Glc/Sorbosone_DH"/>
</dbReference>
<gene>
    <name evidence="2" type="ORF">SAMN04487947_0942</name>
</gene>
<dbReference type="PANTHER" id="PTHR19328:SF75">
    <property type="entry name" value="ALDOSE SUGAR DEHYDROGENASE YLII"/>
    <property type="match status" value="1"/>
</dbReference>
<evidence type="ECO:0000313" key="3">
    <source>
        <dbReference type="Proteomes" id="UP000198531"/>
    </source>
</evidence>
<dbReference type="AlphaFoldDB" id="A0A1I6GD63"/>
<proteinExistence type="predicted"/>
<dbReference type="InterPro" id="IPR011042">
    <property type="entry name" value="6-blade_b-propeller_TolB-like"/>
</dbReference>
<dbReference type="SUPFAM" id="SSF50952">
    <property type="entry name" value="Soluble quinoprotein glucose dehydrogenase"/>
    <property type="match status" value="1"/>
</dbReference>
<evidence type="ECO:0000259" key="1">
    <source>
        <dbReference type="Pfam" id="PF07995"/>
    </source>
</evidence>
<reference evidence="3" key="1">
    <citation type="submission" date="2016-10" db="EMBL/GenBank/DDBJ databases">
        <authorList>
            <person name="Varghese N."/>
            <person name="Submissions S."/>
        </authorList>
    </citation>
    <scope>NUCLEOTIDE SEQUENCE [LARGE SCALE GENOMIC DNA]</scope>
    <source>
        <strain evidence="3">CGMCC 1.7736</strain>
    </source>
</reference>
<dbReference type="InterPro" id="IPR011041">
    <property type="entry name" value="Quinoprot_gluc/sorb_DH_b-prop"/>
</dbReference>